<keyword evidence="1" id="KW-0805">Transcription regulation</keyword>
<organism evidence="5 6">
    <name type="scientific">Pinibacter aurantiacus</name>
    <dbReference type="NCBI Taxonomy" id="2851599"/>
    <lineage>
        <taxon>Bacteria</taxon>
        <taxon>Pseudomonadati</taxon>
        <taxon>Bacteroidota</taxon>
        <taxon>Chitinophagia</taxon>
        <taxon>Chitinophagales</taxon>
        <taxon>Chitinophagaceae</taxon>
        <taxon>Pinibacter</taxon>
    </lineage>
</organism>
<dbReference type="PANTHER" id="PTHR43280">
    <property type="entry name" value="ARAC-FAMILY TRANSCRIPTIONAL REGULATOR"/>
    <property type="match status" value="1"/>
</dbReference>
<dbReference type="GO" id="GO:0003700">
    <property type="term" value="F:DNA-binding transcription factor activity"/>
    <property type="evidence" value="ECO:0007669"/>
    <property type="project" value="InterPro"/>
</dbReference>
<dbReference type="RefSeq" id="WP_217789417.1">
    <property type="nucleotide sequence ID" value="NZ_JAHSPG010000001.1"/>
</dbReference>
<accession>A0A9E2S525</accession>
<dbReference type="InterPro" id="IPR018062">
    <property type="entry name" value="HTH_AraC-typ_CS"/>
</dbReference>
<comment type="caution">
    <text evidence="5">The sequence shown here is derived from an EMBL/GenBank/DDBJ whole genome shotgun (WGS) entry which is preliminary data.</text>
</comment>
<dbReference type="Pfam" id="PF12833">
    <property type="entry name" value="HTH_18"/>
    <property type="match status" value="1"/>
</dbReference>
<evidence type="ECO:0000256" key="2">
    <source>
        <dbReference type="ARBA" id="ARBA00023125"/>
    </source>
</evidence>
<keyword evidence="3" id="KW-0804">Transcription</keyword>
<dbReference type="EMBL" id="JAHSPG010000001">
    <property type="protein sequence ID" value="MBV4355871.1"/>
    <property type="molecule type" value="Genomic_DNA"/>
</dbReference>
<dbReference type="PROSITE" id="PS00041">
    <property type="entry name" value="HTH_ARAC_FAMILY_1"/>
    <property type="match status" value="1"/>
</dbReference>
<feature type="domain" description="HTH araC/xylS-type" evidence="4">
    <location>
        <begin position="188"/>
        <end position="286"/>
    </location>
</feature>
<dbReference type="Proteomes" id="UP000812270">
    <property type="component" value="Unassembled WGS sequence"/>
</dbReference>
<reference evidence="5" key="1">
    <citation type="submission" date="2021-06" db="EMBL/GenBank/DDBJ databases">
        <authorList>
            <person name="Huq M.A."/>
        </authorList>
    </citation>
    <scope>NUCLEOTIDE SEQUENCE</scope>
    <source>
        <strain evidence="5">MAH-26</strain>
    </source>
</reference>
<keyword evidence="6" id="KW-1185">Reference proteome</keyword>
<dbReference type="PANTHER" id="PTHR43280:SF27">
    <property type="entry name" value="TRANSCRIPTIONAL REGULATOR MTLR"/>
    <property type="match status" value="1"/>
</dbReference>
<dbReference type="AlphaFoldDB" id="A0A9E2S525"/>
<evidence type="ECO:0000256" key="3">
    <source>
        <dbReference type="ARBA" id="ARBA00023163"/>
    </source>
</evidence>
<sequence>MKPIFARIPENLEDVFAVRVTHLPSFSTEFHFHKECQLVYVRESEGKRIVGDSVETFAGDEVILIGSDLPHVWYNDEQYFRKNETRQASSIALFFDPNKLLELMSHFGSVKKLEAFLAEAKRGIKFTGATKELLKQQLVATLTQDNLQRLISLLQIVDAVANRSHEYELLASSGFVNSYQEKNYDRIDKVLRHVFDNFTTDIELDTVAAIANMNKQAFCRYFKSRTKKTFVQFVNEVRIGHACKLITNGEGRISSVAYDSGFNSLSNFNKVFKEVKGITPKEYTRMIQS</sequence>
<evidence type="ECO:0000259" key="4">
    <source>
        <dbReference type="PROSITE" id="PS01124"/>
    </source>
</evidence>
<evidence type="ECO:0000313" key="6">
    <source>
        <dbReference type="Proteomes" id="UP000812270"/>
    </source>
</evidence>
<dbReference type="PROSITE" id="PS01124">
    <property type="entry name" value="HTH_ARAC_FAMILY_2"/>
    <property type="match status" value="1"/>
</dbReference>
<gene>
    <name evidence="5" type="ORF">KTO63_01845</name>
</gene>
<name>A0A9E2S525_9BACT</name>
<dbReference type="InterPro" id="IPR018060">
    <property type="entry name" value="HTH_AraC"/>
</dbReference>
<protein>
    <submittedName>
        <fullName evidence="5">AraC family transcriptional regulator</fullName>
    </submittedName>
</protein>
<proteinExistence type="predicted"/>
<evidence type="ECO:0000256" key="1">
    <source>
        <dbReference type="ARBA" id="ARBA00023015"/>
    </source>
</evidence>
<dbReference type="GO" id="GO:0043565">
    <property type="term" value="F:sequence-specific DNA binding"/>
    <property type="evidence" value="ECO:0007669"/>
    <property type="project" value="InterPro"/>
</dbReference>
<keyword evidence="2" id="KW-0238">DNA-binding</keyword>
<evidence type="ECO:0000313" key="5">
    <source>
        <dbReference type="EMBL" id="MBV4355871.1"/>
    </source>
</evidence>
<dbReference type="SMART" id="SM00342">
    <property type="entry name" value="HTH_ARAC"/>
    <property type="match status" value="1"/>
</dbReference>